<dbReference type="OrthoDB" id="7202371at2759"/>
<evidence type="ECO:0000256" key="3">
    <source>
        <dbReference type="ARBA" id="ARBA00022801"/>
    </source>
</evidence>
<protein>
    <submittedName>
        <fullName evidence="5">Metallo-dependent hydrolase</fullName>
    </submittedName>
</protein>
<feature type="domain" description="Adenosine deaminase" evidence="4">
    <location>
        <begin position="270"/>
        <end position="543"/>
    </location>
</feature>
<proteinExistence type="predicted"/>
<keyword evidence="3 5" id="KW-0378">Hydrolase</keyword>
<comment type="cofactor">
    <cofactor evidence="1">
        <name>Zn(2+)</name>
        <dbReference type="ChEBI" id="CHEBI:29105"/>
    </cofactor>
</comment>
<evidence type="ECO:0000259" key="4">
    <source>
        <dbReference type="Pfam" id="PF00962"/>
    </source>
</evidence>
<name>A0A6A5WTL8_9PLEO</name>
<reference evidence="5" key="1">
    <citation type="journal article" date="2020" name="Stud. Mycol.">
        <title>101 Dothideomycetes genomes: a test case for predicting lifestyles and emergence of pathogens.</title>
        <authorList>
            <person name="Haridas S."/>
            <person name="Albert R."/>
            <person name="Binder M."/>
            <person name="Bloem J."/>
            <person name="Labutti K."/>
            <person name="Salamov A."/>
            <person name="Andreopoulos B."/>
            <person name="Baker S."/>
            <person name="Barry K."/>
            <person name="Bills G."/>
            <person name="Bluhm B."/>
            <person name="Cannon C."/>
            <person name="Castanera R."/>
            <person name="Culley D."/>
            <person name="Daum C."/>
            <person name="Ezra D."/>
            <person name="Gonzalez J."/>
            <person name="Henrissat B."/>
            <person name="Kuo A."/>
            <person name="Liang C."/>
            <person name="Lipzen A."/>
            <person name="Lutzoni F."/>
            <person name="Magnuson J."/>
            <person name="Mondo S."/>
            <person name="Nolan M."/>
            <person name="Ohm R."/>
            <person name="Pangilinan J."/>
            <person name="Park H.-J."/>
            <person name="Ramirez L."/>
            <person name="Alfaro M."/>
            <person name="Sun H."/>
            <person name="Tritt A."/>
            <person name="Yoshinaga Y."/>
            <person name="Zwiers L.-H."/>
            <person name="Turgeon B."/>
            <person name="Goodwin S."/>
            <person name="Spatafora J."/>
            <person name="Crous P."/>
            <person name="Grigoriev I."/>
        </authorList>
    </citation>
    <scope>NUCLEOTIDE SEQUENCE</scope>
    <source>
        <strain evidence="5">CBS 123094</strain>
    </source>
</reference>
<keyword evidence="2" id="KW-0479">Metal-binding</keyword>
<evidence type="ECO:0000256" key="2">
    <source>
        <dbReference type="ARBA" id="ARBA00022723"/>
    </source>
</evidence>
<accession>A0A6A5WTL8</accession>
<evidence type="ECO:0000313" key="5">
    <source>
        <dbReference type="EMBL" id="KAF2004109.1"/>
    </source>
</evidence>
<sequence>MLEEIPLKTLAGYKGRRVYITPTTEALRALSLGEKLDRTDEETSFVWDKHSKSSASEAERRAELIVRRICEEERKYLFGHRASDSSLGSGTLEMGGSFLTNLERISNHSLLYKIAKEMPKGAQLRLYLHGMVHIDNLLKGLRNTPSMFIRSTRPLLTWADLEEAEISFKAMPDHTQPGNIFSQEYNPGSEGARSLSWMPWRSFLTAFESFEHATCSAEQWVRRKCLLLEDDVYNSKQTVTGIRARFNQATRLHKELLGYESMFRQSIGLLIDNMIYDKTMYAELRVVQMSVSSNDGMKQLAYREQLLIVIDQVRHKAEELASKGFSHKIPFFLKIIYCASRSISKASMQRELEACMDLKIQFPDLICGFDLVVTEDSPNHIGFYQDELLAFSRAFEDDLFDIPFLCHAGETRLGAGGSNLPEILDLYAAVIFKAKRVGHGYSLPRHQKLAKTFREKGICIELCPISNEVLQLCRNIKEHPYPQLLAMGIPCTLNAGNPSVYQSSISYEFYQVMVGSREMTVHGWRQFTEWSLQYSCLAPKEKTVALQILRWEWEQFCEWVITEFE</sequence>
<dbReference type="GO" id="GO:0046103">
    <property type="term" value="P:inosine biosynthetic process"/>
    <property type="evidence" value="ECO:0007669"/>
    <property type="project" value="TreeGrafter"/>
</dbReference>
<keyword evidence="6" id="KW-1185">Reference proteome</keyword>
<dbReference type="PANTHER" id="PTHR11409">
    <property type="entry name" value="ADENOSINE DEAMINASE"/>
    <property type="match status" value="1"/>
</dbReference>
<dbReference type="GO" id="GO:0046872">
    <property type="term" value="F:metal ion binding"/>
    <property type="evidence" value="ECO:0007669"/>
    <property type="project" value="UniProtKB-KW"/>
</dbReference>
<dbReference type="InterPro" id="IPR001365">
    <property type="entry name" value="A_deaminase_dom"/>
</dbReference>
<gene>
    <name evidence="5" type="ORF">P154DRAFT_427710</name>
</gene>
<dbReference type="InterPro" id="IPR032466">
    <property type="entry name" value="Metal_Hydrolase"/>
</dbReference>
<dbReference type="AlphaFoldDB" id="A0A6A5WTL8"/>
<dbReference type="Pfam" id="PF00962">
    <property type="entry name" value="A_deaminase"/>
    <property type="match status" value="1"/>
</dbReference>
<dbReference type="EMBL" id="ML977569">
    <property type="protein sequence ID" value="KAF2004109.1"/>
    <property type="molecule type" value="Genomic_DNA"/>
</dbReference>
<dbReference type="Proteomes" id="UP000799779">
    <property type="component" value="Unassembled WGS sequence"/>
</dbReference>
<evidence type="ECO:0000256" key="1">
    <source>
        <dbReference type="ARBA" id="ARBA00001947"/>
    </source>
</evidence>
<organism evidence="5 6">
    <name type="scientific">Amniculicola lignicola CBS 123094</name>
    <dbReference type="NCBI Taxonomy" id="1392246"/>
    <lineage>
        <taxon>Eukaryota</taxon>
        <taxon>Fungi</taxon>
        <taxon>Dikarya</taxon>
        <taxon>Ascomycota</taxon>
        <taxon>Pezizomycotina</taxon>
        <taxon>Dothideomycetes</taxon>
        <taxon>Pleosporomycetidae</taxon>
        <taxon>Pleosporales</taxon>
        <taxon>Amniculicolaceae</taxon>
        <taxon>Amniculicola</taxon>
    </lineage>
</organism>
<dbReference type="SUPFAM" id="SSF51556">
    <property type="entry name" value="Metallo-dependent hydrolases"/>
    <property type="match status" value="1"/>
</dbReference>
<evidence type="ECO:0000313" key="6">
    <source>
        <dbReference type="Proteomes" id="UP000799779"/>
    </source>
</evidence>
<dbReference type="Gene3D" id="3.20.20.140">
    <property type="entry name" value="Metal-dependent hydrolases"/>
    <property type="match status" value="1"/>
</dbReference>
<dbReference type="GO" id="GO:0004000">
    <property type="term" value="F:adenosine deaminase activity"/>
    <property type="evidence" value="ECO:0007669"/>
    <property type="project" value="TreeGrafter"/>
</dbReference>
<dbReference type="GO" id="GO:0006154">
    <property type="term" value="P:adenosine catabolic process"/>
    <property type="evidence" value="ECO:0007669"/>
    <property type="project" value="TreeGrafter"/>
</dbReference>
<dbReference type="PANTHER" id="PTHR11409:SF37">
    <property type="entry name" value="ADENOSINE DEAMINASE DOMAIN-CONTAINING PROTEIN"/>
    <property type="match status" value="1"/>
</dbReference>
<dbReference type="InterPro" id="IPR006330">
    <property type="entry name" value="Ado/ade_deaminase"/>
</dbReference>